<dbReference type="Proteomes" id="UP001595886">
    <property type="component" value="Unassembled WGS sequence"/>
</dbReference>
<evidence type="ECO:0000313" key="2">
    <source>
        <dbReference type="EMBL" id="MFC4818986.1"/>
    </source>
</evidence>
<sequence>MAPSLFLAAPLLAALIGAAAPAAAADCAATGIAVRGEPFAITTAEAYGTAAAWNPDRGEYLVIWHLYADGEHRLRARRVAADGALLGEEFELAHDSNAIIDPVVAAASGHDRYLVAWQTQNVPFNGARAQLLDGDGSARGDVFVVGEAGAEPALVYGAANGKFLFSGRGLGVLAQWIGVEGTLDGGVLTLAGDDDPVAAPNGSLAINASGQALALWRDQENDQLVGRRASEAAAVGGIVSYADEFPASGTAALLDYRVADDRYVSLYGNFDETALRWFGVDAAGAGTTPQTVAEGAGLVAAAVAYDEATASTALLWTARGAEGGATLFGQLLSPADVLEGTPQVLSEAVSSEIAVAPAREQGAALLVWADAEQVRARQLVYGCVLADAIFADGFD</sequence>
<dbReference type="EMBL" id="JBHSHD010000002">
    <property type="protein sequence ID" value="MFC4818986.1"/>
    <property type="molecule type" value="Genomic_DNA"/>
</dbReference>
<feature type="chain" id="PRO_5045770751" evidence="1">
    <location>
        <begin position="25"/>
        <end position="395"/>
    </location>
</feature>
<organism evidence="2 3">
    <name type="scientific">Dokdonella ginsengisoli</name>
    <dbReference type="NCBI Taxonomy" id="363846"/>
    <lineage>
        <taxon>Bacteria</taxon>
        <taxon>Pseudomonadati</taxon>
        <taxon>Pseudomonadota</taxon>
        <taxon>Gammaproteobacteria</taxon>
        <taxon>Lysobacterales</taxon>
        <taxon>Rhodanobacteraceae</taxon>
        <taxon>Dokdonella</taxon>
    </lineage>
</organism>
<comment type="caution">
    <text evidence="2">The sequence shown here is derived from an EMBL/GenBank/DDBJ whole genome shotgun (WGS) entry which is preliminary data.</text>
</comment>
<reference evidence="3" key="1">
    <citation type="journal article" date="2019" name="Int. J. Syst. Evol. Microbiol.">
        <title>The Global Catalogue of Microorganisms (GCM) 10K type strain sequencing project: providing services to taxonomists for standard genome sequencing and annotation.</title>
        <authorList>
            <consortium name="The Broad Institute Genomics Platform"/>
            <consortium name="The Broad Institute Genome Sequencing Center for Infectious Disease"/>
            <person name="Wu L."/>
            <person name="Ma J."/>
        </authorList>
    </citation>
    <scope>NUCLEOTIDE SEQUENCE [LARGE SCALE GENOMIC DNA]</scope>
    <source>
        <strain evidence="3">CCUG 30340</strain>
    </source>
</reference>
<dbReference type="RefSeq" id="WP_380018721.1">
    <property type="nucleotide sequence ID" value="NZ_JBHSHD010000002.1"/>
</dbReference>
<evidence type="ECO:0000313" key="3">
    <source>
        <dbReference type="Proteomes" id="UP001595886"/>
    </source>
</evidence>
<keyword evidence="1" id="KW-0732">Signal</keyword>
<proteinExistence type="predicted"/>
<accession>A0ABV9QQ80</accession>
<gene>
    <name evidence="2" type="ORF">ACFO6Q_01550</name>
</gene>
<feature type="signal peptide" evidence="1">
    <location>
        <begin position="1"/>
        <end position="24"/>
    </location>
</feature>
<protein>
    <submittedName>
        <fullName evidence="2">Uncharacterized protein</fullName>
    </submittedName>
</protein>
<keyword evidence="3" id="KW-1185">Reference proteome</keyword>
<name>A0ABV9QQ80_9GAMM</name>
<evidence type="ECO:0000256" key="1">
    <source>
        <dbReference type="SAM" id="SignalP"/>
    </source>
</evidence>